<dbReference type="Gene3D" id="2.30.180.10">
    <property type="entry name" value="FAS1 domain"/>
    <property type="match status" value="1"/>
</dbReference>
<name>A0A420ALH2_SPHD1</name>
<protein>
    <recommendedName>
        <fullName evidence="4">Fasciclin domain-containing protein</fullName>
    </recommendedName>
</protein>
<feature type="chain" id="PRO_5019519573" description="Fasciclin domain-containing protein" evidence="1">
    <location>
        <begin position="23"/>
        <end position="252"/>
    </location>
</feature>
<comment type="caution">
    <text evidence="2">The sequence shown here is derived from an EMBL/GenBank/DDBJ whole genome shotgun (WGS) entry which is preliminary data.</text>
</comment>
<keyword evidence="1" id="KW-0732">Signal</keyword>
<evidence type="ECO:0000256" key="1">
    <source>
        <dbReference type="SAM" id="SignalP"/>
    </source>
</evidence>
<dbReference type="PROSITE" id="PS51257">
    <property type="entry name" value="PROKAR_LIPOPROTEIN"/>
    <property type="match status" value="1"/>
</dbReference>
<dbReference type="EMBL" id="RAPY01000005">
    <property type="protein sequence ID" value="RKE45289.1"/>
    <property type="molecule type" value="Genomic_DNA"/>
</dbReference>
<sequence>MKKIWKYTFLLLMAVSLFSACKKEDYIDTGVHEAKFNGTIWNYLESRPDLFDTLMVALKVAKLDAVLKNDEVTFFAPPDPCVLKSVWLLNQQLFRSGQDSITKLEQIRPDVWRKYLSRYIFKGKNVAKDYRQIDTLNLAAFPGGVYKNLDGGDMNIGVLYNDVVSKNESSGGTQVIKYAGYRQLYLNYPYSMSVPDEIKDYFVPFITAPVATSDIQPTNGVLHVLQFSKHAFGFQNYEFANEAYLLGVLPKK</sequence>
<proteinExistence type="predicted"/>
<evidence type="ECO:0000313" key="3">
    <source>
        <dbReference type="Proteomes" id="UP000286246"/>
    </source>
</evidence>
<evidence type="ECO:0008006" key="4">
    <source>
        <dbReference type="Google" id="ProtNLM"/>
    </source>
</evidence>
<gene>
    <name evidence="2" type="ORF">DFQ12_4361</name>
</gene>
<dbReference type="SUPFAM" id="SSF82153">
    <property type="entry name" value="FAS1 domain"/>
    <property type="match status" value="1"/>
</dbReference>
<dbReference type="Proteomes" id="UP000286246">
    <property type="component" value="Unassembled WGS sequence"/>
</dbReference>
<feature type="signal peptide" evidence="1">
    <location>
        <begin position="1"/>
        <end position="22"/>
    </location>
</feature>
<dbReference type="OrthoDB" id="1097608at2"/>
<accession>A0A420ALH2</accession>
<dbReference type="RefSeq" id="WP_120261045.1">
    <property type="nucleotide sequence ID" value="NZ_RAPY01000005.1"/>
</dbReference>
<dbReference type="AlphaFoldDB" id="A0A420ALH2"/>
<evidence type="ECO:0000313" key="2">
    <source>
        <dbReference type="EMBL" id="RKE45289.1"/>
    </source>
</evidence>
<reference evidence="2 3" key="1">
    <citation type="submission" date="2018-09" db="EMBL/GenBank/DDBJ databases">
        <title>Genomic Encyclopedia of Type Strains, Phase III (KMG-III): the genomes of soil and plant-associated and newly described type strains.</title>
        <authorList>
            <person name="Whitman W."/>
        </authorList>
    </citation>
    <scope>NUCLEOTIDE SEQUENCE [LARGE SCALE GENOMIC DNA]</scope>
    <source>
        <strain evidence="2 3">CECT 7938</strain>
    </source>
</reference>
<dbReference type="InterPro" id="IPR036378">
    <property type="entry name" value="FAS1_dom_sf"/>
</dbReference>
<organism evidence="2 3">
    <name type="scientific">Sphingobacterium detergens</name>
    <dbReference type="NCBI Taxonomy" id="1145106"/>
    <lineage>
        <taxon>Bacteria</taxon>
        <taxon>Pseudomonadati</taxon>
        <taxon>Bacteroidota</taxon>
        <taxon>Sphingobacteriia</taxon>
        <taxon>Sphingobacteriales</taxon>
        <taxon>Sphingobacteriaceae</taxon>
        <taxon>Sphingobacterium</taxon>
    </lineage>
</organism>
<keyword evidence="3" id="KW-1185">Reference proteome</keyword>